<reference evidence="4" key="1">
    <citation type="journal article" date="2018" name="DNA Res.">
        <title>Multiple hybrid de novo genome assembly of finger millet, an orphan allotetraploid crop.</title>
        <authorList>
            <person name="Hatakeyama M."/>
            <person name="Aluri S."/>
            <person name="Balachadran M.T."/>
            <person name="Sivarajan S.R."/>
            <person name="Patrignani A."/>
            <person name="Gruter S."/>
            <person name="Poveda L."/>
            <person name="Shimizu-Inatsugi R."/>
            <person name="Baeten J."/>
            <person name="Francoijs K.J."/>
            <person name="Nataraja K.N."/>
            <person name="Reddy Y.A.N."/>
            <person name="Phadnis S."/>
            <person name="Ravikumar R.L."/>
            <person name="Schlapbach R."/>
            <person name="Sreeman S.M."/>
            <person name="Shimizu K.K."/>
        </authorList>
    </citation>
    <scope>NUCLEOTIDE SEQUENCE</scope>
</reference>
<feature type="compositionally biased region" description="Polar residues" evidence="1">
    <location>
        <begin position="351"/>
        <end position="362"/>
    </location>
</feature>
<feature type="region of interest" description="Disordered" evidence="1">
    <location>
        <begin position="131"/>
        <end position="167"/>
    </location>
</feature>
<dbReference type="EMBL" id="BQKI01000081">
    <property type="protein sequence ID" value="GJN28979.1"/>
    <property type="molecule type" value="Genomic_DNA"/>
</dbReference>
<evidence type="ECO:0000256" key="2">
    <source>
        <dbReference type="SAM" id="Phobius"/>
    </source>
</evidence>
<feature type="transmembrane region" description="Helical" evidence="2">
    <location>
        <begin position="73"/>
        <end position="92"/>
    </location>
</feature>
<name>A0AAV5EZY1_ELECO</name>
<feature type="transmembrane region" description="Helical" evidence="2">
    <location>
        <begin position="454"/>
        <end position="475"/>
    </location>
</feature>
<feature type="compositionally biased region" description="Basic and acidic residues" evidence="1">
    <location>
        <begin position="142"/>
        <end position="153"/>
    </location>
</feature>
<evidence type="ECO:0000259" key="3">
    <source>
        <dbReference type="Pfam" id="PF13962"/>
    </source>
</evidence>
<feature type="transmembrane region" description="Helical" evidence="2">
    <location>
        <begin position="257"/>
        <end position="277"/>
    </location>
</feature>
<feature type="domain" description="PGG" evidence="3">
    <location>
        <begin position="168"/>
        <end position="284"/>
    </location>
</feature>
<dbReference type="Pfam" id="PF13962">
    <property type="entry name" value="PGG"/>
    <property type="match status" value="3"/>
</dbReference>
<reference evidence="4" key="2">
    <citation type="submission" date="2021-12" db="EMBL/GenBank/DDBJ databases">
        <title>Resequencing data analysis of finger millet.</title>
        <authorList>
            <person name="Hatakeyama M."/>
            <person name="Aluri S."/>
            <person name="Balachadran M.T."/>
            <person name="Sivarajan S.R."/>
            <person name="Poveda L."/>
            <person name="Shimizu-Inatsugi R."/>
            <person name="Schlapbach R."/>
            <person name="Sreeman S.M."/>
            <person name="Shimizu K.K."/>
        </authorList>
    </citation>
    <scope>NUCLEOTIDE SEQUENCE</scope>
</reference>
<keyword evidence="5" id="KW-1185">Reference proteome</keyword>
<feature type="transmembrane region" description="Helical" evidence="2">
    <location>
        <begin position="421"/>
        <end position="442"/>
    </location>
</feature>
<evidence type="ECO:0000256" key="1">
    <source>
        <dbReference type="SAM" id="MobiDB-lite"/>
    </source>
</evidence>
<feature type="transmembrane region" description="Helical" evidence="2">
    <location>
        <begin position="40"/>
        <end position="61"/>
    </location>
</feature>
<dbReference type="Proteomes" id="UP001054889">
    <property type="component" value="Unassembled WGS sequence"/>
</dbReference>
<dbReference type="InterPro" id="IPR026961">
    <property type="entry name" value="PGG_dom"/>
</dbReference>
<keyword evidence="2" id="KW-0812">Transmembrane</keyword>
<evidence type="ECO:0000313" key="4">
    <source>
        <dbReference type="EMBL" id="GJN28979.1"/>
    </source>
</evidence>
<evidence type="ECO:0000313" key="5">
    <source>
        <dbReference type="Proteomes" id="UP001054889"/>
    </source>
</evidence>
<dbReference type="GO" id="GO:0016020">
    <property type="term" value="C:membrane"/>
    <property type="evidence" value="ECO:0007669"/>
    <property type="project" value="TreeGrafter"/>
</dbReference>
<organism evidence="4 5">
    <name type="scientific">Eleusine coracana subsp. coracana</name>
    <dbReference type="NCBI Taxonomy" id="191504"/>
    <lineage>
        <taxon>Eukaryota</taxon>
        <taxon>Viridiplantae</taxon>
        <taxon>Streptophyta</taxon>
        <taxon>Embryophyta</taxon>
        <taxon>Tracheophyta</taxon>
        <taxon>Spermatophyta</taxon>
        <taxon>Magnoliopsida</taxon>
        <taxon>Liliopsida</taxon>
        <taxon>Poales</taxon>
        <taxon>Poaceae</taxon>
        <taxon>PACMAD clade</taxon>
        <taxon>Chloridoideae</taxon>
        <taxon>Cynodonteae</taxon>
        <taxon>Eleusininae</taxon>
        <taxon>Eleusine</taxon>
    </lineage>
</organism>
<dbReference type="PANTHER" id="PTHR24177">
    <property type="entry name" value="CASKIN"/>
    <property type="match status" value="1"/>
</dbReference>
<feature type="region of interest" description="Disordered" evidence="1">
    <location>
        <begin position="332"/>
        <end position="362"/>
    </location>
</feature>
<feature type="transmembrane region" description="Helical" evidence="2">
    <location>
        <begin position="225"/>
        <end position="245"/>
    </location>
</feature>
<sequence length="543" mass="59597">MATVTYVAGLDPPGGVWLETKGGHRTGDPILLQHHRERFVAFWLCNTAAFAASLVIVTLLLSRSLWRHNGRLMILYGAIAVALLGIVLSYSFGSARKTKTTQNIICLVVVVVVYIAGAAVIHLLGKSCIWSSSSSSSATTGTDDRKDRSRINNEESDEERERKKKHEDKMEKRRKLVLLFAVLVVTVTYQAGLSPPGKFWHEERDVAHRVGDTVLADNYPRRYKVFFYSNATSFMVSVAVILMLVGRKLTDTNKYCSVLLTISMYVSLVGLAGLLLAYAAGTTRKVKTFAYVCALFPLVLLIVIIQINYVHQKLDKCYQKLKVCLSGKRNHEATNNNNGTRDPPADDRLRSTTAPSTNTEATHNNTAYRMRKYLMLVGILAAGVTYQAGLDPPGGVWPRDGNGHVAGDPSLHDSDRRRYHVFFYSNSACFVASVVVVVKLLRDTLLHSGDNQRTPTVATHTAVVLDLLGLLVAYATGSSRDWHASGYVLAMAATVLAYVAIYVLLSACHRISRARQVAAGRSSTSSSSQNGEQQVYASPIVVV</sequence>
<protein>
    <recommendedName>
        <fullName evidence="3">PGG domain-containing protein</fullName>
    </recommendedName>
</protein>
<dbReference type="PANTHER" id="PTHR24177:SF413">
    <property type="entry name" value="TRANSMEMBRANE PROTEIN, PUTATIVE-RELATED"/>
    <property type="match status" value="1"/>
</dbReference>
<keyword evidence="2" id="KW-0472">Membrane</keyword>
<accession>A0AAV5EZY1</accession>
<feature type="transmembrane region" description="Helical" evidence="2">
    <location>
        <begin position="487"/>
        <end position="505"/>
    </location>
</feature>
<feature type="transmembrane region" description="Helical" evidence="2">
    <location>
        <begin position="373"/>
        <end position="390"/>
    </location>
</feature>
<dbReference type="AlphaFoldDB" id="A0AAV5EZY1"/>
<comment type="caution">
    <text evidence="4">The sequence shown here is derived from an EMBL/GenBank/DDBJ whole genome shotgun (WGS) entry which is preliminary data.</text>
</comment>
<feature type="transmembrane region" description="Helical" evidence="2">
    <location>
        <begin position="176"/>
        <end position="193"/>
    </location>
</feature>
<feature type="transmembrane region" description="Helical" evidence="2">
    <location>
        <begin position="289"/>
        <end position="310"/>
    </location>
</feature>
<proteinExistence type="predicted"/>
<gene>
    <name evidence="4" type="primary">gb17161</name>
    <name evidence="4" type="ORF">PR202_gb17161</name>
</gene>
<feature type="domain" description="PGG" evidence="3">
    <location>
        <begin position="368"/>
        <end position="480"/>
    </location>
</feature>
<feature type="domain" description="PGG" evidence="3">
    <location>
        <begin position="2"/>
        <end position="96"/>
    </location>
</feature>
<keyword evidence="2" id="KW-1133">Transmembrane helix</keyword>
<feature type="transmembrane region" description="Helical" evidence="2">
    <location>
        <begin position="104"/>
        <end position="125"/>
    </location>
</feature>